<gene>
    <name evidence="1" type="ORF">BSQ44_23465</name>
</gene>
<dbReference type="Pfam" id="PF13669">
    <property type="entry name" value="Glyoxalase_4"/>
    <property type="match status" value="1"/>
</dbReference>
<dbReference type="Proteomes" id="UP000182840">
    <property type="component" value="Chromosome"/>
</dbReference>
<dbReference type="OrthoDB" id="9792173at2"/>
<organism evidence="1 2">
    <name type="scientific">Aquibium oceanicum</name>
    <dbReference type="NCBI Taxonomy" id="1670800"/>
    <lineage>
        <taxon>Bacteria</taxon>
        <taxon>Pseudomonadati</taxon>
        <taxon>Pseudomonadota</taxon>
        <taxon>Alphaproteobacteria</taxon>
        <taxon>Hyphomicrobiales</taxon>
        <taxon>Phyllobacteriaceae</taxon>
        <taxon>Aquibium</taxon>
    </lineage>
</organism>
<dbReference type="STRING" id="1670800.BSQ44_23465"/>
<dbReference type="EMBL" id="CP018171">
    <property type="protein sequence ID" value="APH73999.1"/>
    <property type="molecule type" value="Genomic_DNA"/>
</dbReference>
<dbReference type="AlphaFoldDB" id="A0A1L3SX50"/>
<protein>
    <recommendedName>
        <fullName evidence="3">Glyoxalase</fullName>
    </recommendedName>
</protein>
<dbReference type="InterPro" id="IPR029068">
    <property type="entry name" value="Glyas_Bleomycin-R_OHBP_Dase"/>
</dbReference>
<dbReference type="RefSeq" id="WP_072607462.1">
    <property type="nucleotide sequence ID" value="NZ_CP018171.1"/>
</dbReference>
<reference evidence="2" key="1">
    <citation type="submission" date="2016-11" db="EMBL/GenBank/DDBJ databases">
        <title>Mesorhizobium oceanicum sp. nov., isolated from deep seawater in South China Sea.</title>
        <authorList>
            <person name="Fu G.-Y."/>
        </authorList>
    </citation>
    <scope>NUCLEOTIDE SEQUENCE [LARGE SCALE GENOMIC DNA]</scope>
    <source>
        <strain evidence="2">B7</strain>
    </source>
</reference>
<proteinExistence type="predicted"/>
<evidence type="ECO:0000313" key="1">
    <source>
        <dbReference type="EMBL" id="APH73999.1"/>
    </source>
</evidence>
<dbReference type="Gene3D" id="3.10.180.10">
    <property type="entry name" value="2,3-Dihydroxybiphenyl 1,2-Dioxygenase, domain 1"/>
    <property type="match status" value="1"/>
</dbReference>
<dbReference type="KEGG" id="meso:BSQ44_23465"/>
<name>A0A1L3SX50_9HYPH</name>
<evidence type="ECO:0000313" key="2">
    <source>
        <dbReference type="Proteomes" id="UP000182840"/>
    </source>
</evidence>
<dbReference type="SUPFAM" id="SSF54593">
    <property type="entry name" value="Glyoxalase/Bleomycin resistance protein/Dihydroxybiphenyl dioxygenase"/>
    <property type="match status" value="1"/>
</dbReference>
<evidence type="ECO:0008006" key="3">
    <source>
        <dbReference type="Google" id="ProtNLM"/>
    </source>
</evidence>
<keyword evidence="2" id="KW-1185">Reference proteome</keyword>
<sequence>MDSAASFSPVASAGQLVQTAFVTLDIHSTIKEMTRRLGVGPWFLRERGVFPRQNYRGKPTDTALAIAMGYAGDMQFELIQQLDDTPSVYREILDRSGPGLHHFGMAAKDYGAALDHYASAGYELAYEAEVANGARVGYFDTKGALPAMIEVIEFLPATAKMFAGFREAACGWDGRDPVRPRT</sequence>
<accession>A0A1L3SX50</accession>